<name>A0AA36CDN9_9BILA</name>
<proteinExistence type="predicted"/>
<keyword evidence="1" id="KW-0472">Membrane</keyword>
<dbReference type="Proteomes" id="UP001177023">
    <property type="component" value="Unassembled WGS sequence"/>
</dbReference>
<evidence type="ECO:0000313" key="3">
    <source>
        <dbReference type="Proteomes" id="UP001177023"/>
    </source>
</evidence>
<comment type="caution">
    <text evidence="2">The sequence shown here is derived from an EMBL/GenBank/DDBJ whole genome shotgun (WGS) entry which is preliminary data.</text>
</comment>
<gene>
    <name evidence="2" type="ORF">MSPICULIGERA_LOCUS5135</name>
</gene>
<dbReference type="EMBL" id="CATQJA010001267">
    <property type="protein sequence ID" value="CAJ0566537.1"/>
    <property type="molecule type" value="Genomic_DNA"/>
</dbReference>
<evidence type="ECO:0000313" key="2">
    <source>
        <dbReference type="EMBL" id="CAJ0566537.1"/>
    </source>
</evidence>
<keyword evidence="1" id="KW-1133">Transmembrane helix</keyword>
<reference evidence="2" key="1">
    <citation type="submission" date="2023-06" db="EMBL/GenBank/DDBJ databases">
        <authorList>
            <person name="Delattre M."/>
        </authorList>
    </citation>
    <scope>NUCLEOTIDE SEQUENCE</scope>
    <source>
        <strain evidence="2">AF72</strain>
    </source>
</reference>
<keyword evidence="3" id="KW-1185">Reference proteome</keyword>
<feature type="non-terminal residue" evidence="2">
    <location>
        <position position="1"/>
    </location>
</feature>
<accession>A0AA36CDN9</accession>
<keyword evidence="1" id="KW-0812">Transmembrane</keyword>
<feature type="transmembrane region" description="Helical" evidence="1">
    <location>
        <begin position="62"/>
        <end position="84"/>
    </location>
</feature>
<dbReference type="AlphaFoldDB" id="A0AA36CDN9"/>
<feature type="transmembrane region" description="Helical" evidence="1">
    <location>
        <begin position="20"/>
        <end position="42"/>
    </location>
</feature>
<evidence type="ECO:0000256" key="1">
    <source>
        <dbReference type="SAM" id="Phobius"/>
    </source>
</evidence>
<organism evidence="2 3">
    <name type="scientific">Mesorhabditis spiculigera</name>
    <dbReference type="NCBI Taxonomy" id="96644"/>
    <lineage>
        <taxon>Eukaryota</taxon>
        <taxon>Metazoa</taxon>
        <taxon>Ecdysozoa</taxon>
        <taxon>Nematoda</taxon>
        <taxon>Chromadorea</taxon>
        <taxon>Rhabditida</taxon>
        <taxon>Rhabditina</taxon>
        <taxon>Rhabditomorpha</taxon>
        <taxon>Rhabditoidea</taxon>
        <taxon>Rhabditidae</taxon>
        <taxon>Mesorhabditinae</taxon>
        <taxon>Mesorhabditis</taxon>
    </lineage>
</organism>
<sequence length="109" mass="12707">MVLTLFEPLWLSIYWKFWSFLLDVYLNFYFCPVGLFPLPGGYTSLTCIMDSTPEWARWPTTVAALVIVENCSMSLVISFLYRWWAIEPTLWFSRSPRNMLAVGYSRAGS</sequence>
<protein>
    <submittedName>
        <fullName evidence="2">Uncharacterized protein</fullName>
    </submittedName>
</protein>